<keyword evidence="2" id="KW-1133">Transmembrane helix</keyword>
<evidence type="ECO:0000313" key="4">
    <source>
        <dbReference type="EMBL" id="MCX8998672.1"/>
    </source>
</evidence>
<keyword evidence="5" id="KW-1185">Reference proteome</keyword>
<feature type="transmembrane region" description="Helical" evidence="2">
    <location>
        <begin position="12"/>
        <end position="39"/>
    </location>
</feature>
<organism evidence="4 5">
    <name type="scientific">Ectorhizobium quercum</name>
    <dbReference type="NCBI Taxonomy" id="2965071"/>
    <lineage>
        <taxon>Bacteria</taxon>
        <taxon>Pseudomonadati</taxon>
        <taxon>Pseudomonadota</taxon>
        <taxon>Alphaproteobacteria</taxon>
        <taxon>Hyphomicrobiales</taxon>
        <taxon>Rhizobiaceae</taxon>
        <taxon>Ectorhizobium</taxon>
    </lineage>
</organism>
<feature type="transmembrane region" description="Helical" evidence="2">
    <location>
        <begin position="59"/>
        <end position="79"/>
    </location>
</feature>
<dbReference type="Proteomes" id="UP001208771">
    <property type="component" value="Unassembled WGS sequence"/>
</dbReference>
<reference evidence="4" key="1">
    <citation type="submission" date="2022-07" db="EMBL/GenBank/DDBJ databases">
        <title>Ectorhizobium quercum gen.nov., sp. nov.</title>
        <authorList>
            <person name="Ma T."/>
            <person name="Li Y."/>
        </authorList>
    </citation>
    <scope>NUCLEOTIDE SEQUENCE</scope>
    <source>
        <strain evidence="4">BDR2-2</strain>
    </source>
</reference>
<evidence type="ECO:0000256" key="1">
    <source>
        <dbReference type="SAM" id="Coils"/>
    </source>
</evidence>
<name>A0AAE3N521_9HYPH</name>
<accession>A0AAE3N521</accession>
<evidence type="ECO:0000256" key="2">
    <source>
        <dbReference type="SAM" id="Phobius"/>
    </source>
</evidence>
<evidence type="ECO:0000313" key="3">
    <source>
        <dbReference type="EMBL" id="MCX8996289.1"/>
    </source>
</evidence>
<feature type="transmembrane region" description="Helical" evidence="2">
    <location>
        <begin position="91"/>
        <end position="113"/>
    </location>
</feature>
<feature type="coiled-coil region" evidence="1">
    <location>
        <begin position="264"/>
        <end position="298"/>
    </location>
</feature>
<proteinExistence type="predicted"/>
<protein>
    <submittedName>
        <fullName evidence="4">TIGR04086 family membrane protein</fullName>
    </submittedName>
</protein>
<evidence type="ECO:0000313" key="5">
    <source>
        <dbReference type="Proteomes" id="UP001208771"/>
    </source>
</evidence>
<keyword evidence="2" id="KW-0812">Transmembrane</keyword>
<sequence>MTQISIHDDLRSTSWGAIFAGTATVIAVFFTLSLLATSLGLGMVDAQSGSPLEGVGTTFGISAAITLLLSLVAGGFVAGRLAGTSGFTHGFLTWAVSLILAVLFGMVTISGAARTSVSALGSVASGAGAVAGATGNAAGSAVSSIAGAVDEDLIGNFDISQTRNDLRTTLRNTQIDALQPERLEPVIAAARDDVAAAAREIAFNPGDFSRIAQELGERLKERADSVAGDIDRNEIVTALTNTGMTQPEAEQAADRAIATYSNARDAITERINNANELIEKGRQRLAALEEEARRQADAAASAASAAALWAFVAALVGALAASLAGLGGARSRDRYHFE</sequence>
<dbReference type="RefSeq" id="WP_306410035.1">
    <property type="nucleotide sequence ID" value="NZ_JANFPI010000001.1"/>
</dbReference>
<keyword evidence="1" id="KW-0175">Coiled coil</keyword>
<gene>
    <name evidence="3" type="ORF">NOF55_04145</name>
    <name evidence="4" type="ORF">NOF55_16280</name>
</gene>
<feature type="transmembrane region" description="Helical" evidence="2">
    <location>
        <begin position="306"/>
        <end position="326"/>
    </location>
</feature>
<dbReference type="EMBL" id="JANFPI010000005">
    <property type="protein sequence ID" value="MCX8998672.1"/>
    <property type="molecule type" value="Genomic_DNA"/>
</dbReference>
<keyword evidence="2" id="KW-0472">Membrane</keyword>
<dbReference type="AlphaFoldDB" id="A0AAE3N521"/>
<dbReference type="EMBL" id="JANFPI010000001">
    <property type="protein sequence ID" value="MCX8996289.1"/>
    <property type="molecule type" value="Genomic_DNA"/>
</dbReference>
<comment type="caution">
    <text evidence="4">The sequence shown here is derived from an EMBL/GenBank/DDBJ whole genome shotgun (WGS) entry which is preliminary data.</text>
</comment>